<keyword evidence="2" id="KW-1185">Reference proteome</keyword>
<organism evidence="1 2">
    <name type="scientific">Oribacterium sinus F0268</name>
    <dbReference type="NCBI Taxonomy" id="585501"/>
    <lineage>
        <taxon>Bacteria</taxon>
        <taxon>Bacillati</taxon>
        <taxon>Bacillota</taxon>
        <taxon>Clostridia</taxon>
        <taxon>Lachnospirales</taxon>
        <taxon>Lachnospiraceae</taxon>
        <taxon>Oribacterium</taxon>
    </lineage>
</organism>
<accession>C2L071</accession>
<protein>
    <submittedName>
        <fullName evidence="1">Uncharacterized protein</fullName>
    </submittedName>
</protein>
<evidence type="ECO:0000313" key="1">
    <source>
        <dbReference type="EMBL" id="EEJ50607.1"/>
    </source>
</evidence>
<name>C2L071_9FIRM</name>
<evidence type="ECO:0000313" key="2">
    <source>
        <dbReference type="Proteomes" id="UP000004121"/>
    </source>
</evidence>
<dbReference type="InParanoid" id="C2L071"/>
<dbReference type="HOGENOM" id="CLU_2554983_0_0_9"/>
<dbReference type="Proteomes" id="UP000004121">
    <property type="component" value="Unassembled WGS sequence"/>
</dbReference>
<proteinExistence type="predicted"/>
<gene>
    <name evidence="1" type="ORF">HMPREF6123_2140</name>
</gene>
<comment type="caution">
    <text evidence="1">The sequence shown here is derived from an EMBL/GenBank/DDBJ whole genome shotgun (WGS) entry which is preliminary data.</text>
</comment>
<dbReference type="STRING" id="585501.HMPREF6123_2140"/>
<dbReference type="EMBL" id="ACKX01000203">
    <property type="protein sequence ID" value="EEJ50607.1"/>
    <property type="molecule type" value="Genomic_DNA"/>
</dbReference>
<dbReference type="AlphaFoldDB" id="C2L071"/>
<sequence>MDFRFCNKKKQSLEHWKEARKKGKCWHLEELRRSLHFHIQHELYPEKPARIYKSTRGLPGFSLRRIKAENRYKREGEKKGKQ</sequence>
<reference evidence="1 2" key="1">
    <citation type="submission" date="2009-04" db="EMBL/GenBank/DDBJ databases">
        <authorList>
            <person name="Qin X."/>
            <person name="Bachman B."/>
            <person name="Battles P."/>
            <person name="Bell A."/>
            <person name="Bess C."/>
            <person name="Bickham C."/>
            <person name="Chaboub L."/>
            <person name="Chen D."/>
            <person name="Coyle M."/>
            <person name="Deiros D.R."/>
            <person name="Dinh H."/>
            <person name="Forbes L."/>
            <person name="Fowler G."/>
            <person name="Francisco L."/>
            <person name="Fu Q."/>
            <person name="Gubbala S."/>
            <person name="Hale W."/>
            <person name="Han Y."/>
            <person name="Hemphill L."/>
            <person name="Highlander S.K."/>
            <person name="Hirani K."/>
            <person name="Hogues M."/>
            <person name="Jackson L."/>
            <person name="Jakkamsetti A."/>
            <person name="Javaid M."/>
            <person name="Jiang H."/>
            <person name="Korchina V."/>
            <person name="Kovar C."/>
            <person name="Lara F."/>
            <person name="Lee S."/>
            <person name="Mata R."/>
            <person name="Mathew T."/>
            <person name="Moen C."/>
            <person name="Morales K."/>
            <person name="Munidasa M."/>
            <person name="Nazareth L."/>
            <person name="Ngo R."/>
            <person name="Nguyen L."/>
            <person name="Okwuonu G."/>
            <person name="Ongeri F."/>
            <person name="Patil S."/>
            <person name="Petrosino J."/>
            <person name="Pham C."/>
            <person name="Pham P."/>
            <person name="Pu L.-L."/>
            <person name="Puazo M."/>
            <person name="Raj R."/>
            <person name="Reid J."/>
            <person name="Rouhana J."/>
            <person name="Saada N."/>
            <person name="Shang Y."/>
            <person name="Simmons D."/>
            <person name="Thornton R."/>
            <person name="Warren J."/>
            <person name="Weissenberger G."/>
            <person name="Zhang J."/>
            <person name="Zhang L."/>
            <person name="Zhou C."/>
            <person name="Zhu D."/>
            <person name="Muzny D."/>
            <person name="Worley K."/>
            <person name="Gibbs R."/>
        </authorList>
    </citation>
    <scope>NUCLEOTIDE SEQUENCE [LARGE SCALE GENOMIC DNA]</scope>
    <source>
        <strain evidence="1 2">F0268</strain>
    </source>
</reference>